<dbReference type="CTD" id="339855"/>
<gene>
    <name evidence="4" type="primary">ky</name>
</gene>
<reference evidence="4" key="2">
    <citation type="submission" date="2025-08" db="UniProtKB">
        <authorList>
            <consortium name="RefSeq"/>
        </authorList>
    </citation>
    <scope>IDENTIFICATION</scope>
</reference>
<dbReference type="RefSeq" id="XP_028251281.1">
    <property type="nucleotide sequence ID" value="XM_028395480.1"/>
</dbReference>
<dbReference type="InterPro" id="IPR056564">
    <property type="entry name" value="Ig-like_KY"/>
</dbReference>
<dbReference type="InterPro" id="IPR038765">
    <property type="entry name" value="Papain-like_cys_pep_sf"/>
</dbReference>
<dbReference type="InterPro" id="IPR002931">
    <property type="entry name" value="Transglutaminase-like"/>
</dbReference>
<dbReference type="AlphaFoldDB" id="A0A6P7HHE5"/>
<feature type="region of interest" description="Disordered" evidence="1">
    <location>
        <begin position="126"/>
        <end position="146"/>
    </location>
</feature>
<sequence>MSAEVAIQKFSFPFACAARVSAQDDATQKGCMQVKALELQESPVTVIGTLVHNEKQAEESPKPPPREGMAAAQVLASPEASQSAVLSRRGVFEKLTVESEDQRPAAKRQLSSESAARTITVVKKSAVRKEADEQRHQQQKAHLGQRVTPCAVAAGTRKRRKDLFTSPEVFHRVDSHVIRAGAELKEKRVYDVKTIVQSITQGARTELEKLRAIWVWLCHNIEYDVSGFLGHSEKLSSTEEVIAAGRGVCCSYSNLCTEMCREVGIQCQEVPGHSKGIGYRQGQSLKHVKSDHLWNAVLLGGQWFLLDACWGAGRVDMEHESFVKRFDDFYFLTDPEEFIDSHFPDEEKWQLLESPIPLEEFERKVFKTSAFFSMGLRLIQPHHFHIVTDDGEANVSLGFSRPTTFAYEITQHQDLLHCGASEQKESSNSSFGLLTVSHRNMKLQLLPPAAGTYDVKVFARPEKATTPLIWVCSFTVECPTPRAMEEIPENPFLSWGLQPTAGSLGVSGSSQGSEVAEVQEGVFDLVLKTSRSLMVLCELVHPEMETVVAKRCLATQIQPDTLTCHVLCPLRGFYRLSVFVRDYEKTDVKFQNAANFLLHCKGKEVAPHELFPPNLGSACGPGTRTSEAGLIKFSHTTAVVSTQQGKCNITFHNQQDLELHSTLSKEETKEAATPLSRYLFCTYTESKVTVSVSLPDTGVYRLGLYARISPGGDFNPMCDFVLRNSCDQPGLPFPCVYSAWRKGCVLFEPRMGLLEPVSWVRFRVRVPGAQRVSVVGETRTDLKMNKSRVWEGEVFSGNGLQPLKLAASCGESSDMAVLMTFDIKQLEGQV</sequence>
<dbReference type="Proteomes" id="UP000515145">
    <property type="component" value="Chromosome 22"/>
</dbReference>
<name>A0A6P7HHE5_9TELE</name>
<organism evidence="3 4">
    <name type="scientific">Parambassis ranga</name>
    <name type="common">Indian glassy fish</name>
    <dbReference type="NCBI Taxonomy" id="210632"/>
    <lineage>
        <taxon>Eukaryota</taxon>
        <taxon>Metazoa</taxon>
        <taxon>Chordata</taxon>
        <taxon>Craniata</taxon>
        <taxon>Vertebrata</taxon>
        <taxon>Euteleostomi</taxon>
        <taxon>Actinopterygii</taxon>
        <taxon>Neopterygii</taxon>
        <taxon>Teleostei</taxon>
        <taxon>Neoteleostei</taxon>
        <taxon>Acanthomorphata</taxon>
        <taxon>Ovalentaria</taxon>
        <taxon>Ambassidae</taxon>
        <taxon>Parambassis</taxon>
    </lineage>
</organism>
<evidence type="ECO:0000256" key="1">
    <source>
        <dbReference type="SAM" id="MobiDB-lite"/>
    </source>
</evidence>
<dbReference type="SUPFAM" id="SSF54001">
    <property type="entry name" value="Cysteine proteinases"/>
    <property type="match status" value="1"/>
</dbReference>
<dbReference type="Pfam" id="PF23265">
    <property type="entry name" value="Ig-like_KY"/>
    <property type="match status" value="3"/>
</dbReference>
<dbReference type="PANTHER" id="PTHR46333">
    <property type="entry name" value="CYTOKINESIS PROTEIN 3"/>
    <property type="match status" value="1"/>
</dbReference>
<dbReference type="GeneID" id="114427422"/>
<keyword evidence="3" id="KW-1185">Reference proteome</keyword>
<feature type="compositionally biased region" description="Basic and acidic residues" evidence="1">
    <location>
        <begin position="127"/>
        <end position="136"/>
    </location>
</feature>
<evidence type="ECO:0000259" key="2">
    <source>
        <dbReference type="SMART" id="SM00460"/>
    </source>
</evidence>
<dbReference type="GO" id="GO:0005737">
    <property type="term" value="C:cytoplasm"/>
    <property type="evidence" value="ECO:0007669"/>
    <property type="project" value="TreeGrafter"/>
</dbReference>
<dbReference type="SMART" id="SM00460">
    <property type="entry name" value="TGc"/>
    <property type="match status" value="1"/>
</dbReference>
<dbReference type="Pfam" id="PF01841">
    <property type="entry name" value="Transglut_core"/>
    <property type="match status" value="1"/>
</dbReference>
<dbReference type="OrthoDB" id="6129702at2759"/>
<feature type="region of interest" description="Disordered" evidence="1">
    <location>
        <begin position="54"/>
        <end position="81"/>
    </location>
</feature>
<proteinExistence type="predicted"/>
<dbReference type="Gene3D" id="3.10.620.30">
    <property type="match status" value="1"/>
</dbReference>
<dbReference type="InterPro" id="IPR052557">
    <property type="entry name" value="CAP/Cytokinesis_protein"/>
</dbReference>
<protein>
    <submittedName>
        <fullName evidence="4">Kyphoscoliosis peptidase</fullName>
    </submittedName>
</protein>
<dbReference type="PANTHER" id="PTHR46333:SF4">
    <property type="entry name" value="TRANSGLUTAMINASE-LIKE DOMAIN-CONTAINING PROTEIN"/>
    <property type="match status" value="1"/>
</dbReference>
<evidence type="ECO:0000313" key="4">
    <source>
        <dbReference type="RefSeq" id="XP_028251281.1"/>
    </source>
</evidence>
<feature type="compositionally biased region" description="Basic and acidic residues" evidence="1">
    <location>
        <begin position="54"/>
        <end position="65"/>
    </location>
</feature>
<evidence type="ECO:0000313" key="3">
    <source>
        <dbReference type="Proteomes" id="UP000515145"/>
    </source>
</evidence>
<dbReference type="InParanoid" id="A0A6P7HHE5"/>
<reference evidence="3" key="1">
    <citation type="submission" date="2024-06" db="UniProtKB">
        <authorList>
            <consortium name="RefSeq"/>
        </authorList>
    </citation>
    <scope>NUCLEOTIDE SEQUENCE [LARGE SCALE GENOMIC DNA]</scope>
</reference>
<feature type="domain" description="Transglutaminase-like" evidence="2">
    <location>
        <begin position="241"/>
        <end position="310"/>
    </location>
</feature>
<accession>A0A6P7HHE5</accession>